<dbReference type="Proteomes" id="UP000275281">
    <property type="component" value="Unassembled WGS sequence"/>
</dbReference>
<keyword evidence="2" id="KW-1185">Reference proteome</keyword>
<dbReference type="EMBL" id="RPOK01000002">
    <property type="protein sequence ID" value="RPJ67512.1"/>
    <property type="molecule type" value="Genomic_DNA"/>
</dbReference>
<evidence type="ECO:0000313" key="2">
    <source>
        <dbReference type="Proteomes" id="UP000275281"/>
    </source>
</evidence>
<dbReference type="InterPro" id="IPR015946">
    <property type="entry name" value="KH_dom-like_a/b"/>
</dbReference>
<dbReference type="PANTHER" id="PTHR34352">
    <property type="entry name" value="PROTEIN YHFA"/>
    <property type="match status" value="1"/>
</dbReference>
<name>A0A3N5Y1I9_9ALTE</name>
<dbReference type="SUPFAM" id="SSF82784">
    <property type="entry name" value="OsmC-like"/>
    <property type="match status" value="1"/>
</dbReference>
<sequence length="134" mass="14595">MKATVEWDKDLSFTCTNERGDTLTLDGNKQVTSPMEAVLEAAGACSSVDVVEILKKGRFSLTGCRCELSATRADSPPQVFTKLHAHYIVSGEDLTEKAVERAVALSVDKYCSVMKMLEPSVEITTEFTLIQATS</sequence>
<comment type="caution">
    <text evidence="1">The sequence shown here is derived from an EMBL/GenBank/DDBJ whole genome shotgun (WGS) entry which is preliminary data.</text>
</comment>
<evidence type="ECO:0000313" key="1">
    <source>
        <dbReference type="EMBL" id="RPJ67512.1"/>
    </source>
</evidence>
<dbReference type="InterPro" id="IPR003718">
    <property type="entry name" value="OsmC/Ohr_fam"/>
</dbReference>
<dbReference type="RefSeq" id="WP_124027412.1">
    <property type="nucleotide sequence ID" value="NZ_JBHRSN010000015.1"/>
</dbReference>
<dbReference type="Pfam" id="PF02566">
    <property type="entry name" value="OsmC"/>
    <property type="match status" value="1"/>
</dbReference>
<dbReference type="InterPro" id="IPR036102">
    <property type="entry name" value="OsmC/Ohrsf"/>
</dbReference>
<gene>
    <name evidence="1" type="ORF">DRW07_08335</name>
</gene>
<proteinExistence type="predicted"/>
<evidence type="ECO:0008006" key="3">
    <source>
        <dbReference type="Google" id="ProtNLM"/>
    </source>
</evidence>
<dbReference type="AlphaFoldDB" id="A0A3N5Y1I9"/>
<dbReference type="PANTHER" id="PTHR34352:SF1">
    <property type="entry name" value="PROTEIN YHFA"/>
    <property type="match status" value="1"/>
</dbReference>
<organism evidence="1 2">
    <name type="scientific">Alteromonas sediminis</name>
    <dbReference type="NCBI Taxonomy" id="2259342"/>
    <lineage>
        <taxon>Bacteria</taxon>
        <taxon>Pseudomonadati</taxon>
        <taxon>Pseudomonadota</taxon>
        <taxon>Gammaproteobacteria</taxon>
        <taxon>Alteromonadales</taxon>
        <taxon>Alteromonadaceae</taxon>
        <taxon>Alteromonas/Salinimonas group</taxon>
        <taxon>Alteromonas</taxon>
    </lineage>
</organism>
<dbReference type="Gene3D" id="3.30.300.20">
    <property type="match status" value="1"/>
</dbReference>
<protein>
    <recommendedName>
        <fullName evidence="3">OsmC family protein</fullName>
    </recommendedName>
</protein>
<dbReference type="OrthoDB" id="9804010at2"/>
<reference evidence="1 2" key="1">
    <citation type="submission" date="2018-11" db="EMBL/GenBank/DDBJ databases">
        <authorList>
            <person name="Ye M.-Q."/>
            <person name="Du Z.-J."/>
        </authorList>
    </citation>
    <scope>NUCLEOTIDE SEQUENCE [LARGE SCALE GENOMIC DNA]</scope>
    <source>
        <strain evidence="1 2">U0105</strain>
    </source>
</reference>
<accession>A0A3N5Y1I9</accession>